<evidence type="ECO:0000256" key="8">
    <source>
        <dbReference type="ARBA" id="ARBA00023303"/>
    </source>
</evidence>
<dbReference type="Gene3D" id="2.60.120.10">
    <property type="entry name" value="Jelly Rolls"/>
    <property type="match status" value="3"/>
</dbReference>
<dbReference type="PANTHER" id="PTHR45638">
    <property type="entry name" value="CYCLIC NUCLEOTIDE-GATED CATION CHANNEL SUBUNIT A"/>
    <property type="match status" value="1"/>
</dbReference>
<proteinExistence type="predicted"/>
<dbReference type="InterPro" id="IPR018488">
    <property type="entry name" value="cNMP-bd_CS"/>
</dbReference>
<feature type="transmembrane region" description="Helical" evidence="10">
    <location>
        <begin position="1386"/>
        <end position="1407"/>
    </location>
</feature>
<dbReference type="GO" id="GO:0044877">
    <property type="term" value="F:protein-containing complex binding"/>
    <property type="evidence" value="ECO:0007669"/>
    <property type="project" value="TreeGrafter"/>
</dbReference>
<dbReference type="InterPro" id="IPR050866">
    <property type="entry name" value="CNG_cation_channel"/>
</dbReference>
<comment type="subcellular location">
    <subcellularLocation>
        <location evidence="1">Membrane</location>
        <topology evidence="1">Multi-pass membrane protein</topology>
    </subcellularLocation>
</comment>
<feature type="transmembrane region" description="Helical" evidence="10">
    <location>
        <begin position="1618"/>
        <end position="1636"/>
    </location>
</feature>
<evidence type="ECO:0000256" key="1">
    <source>
        <dbReference type="ARBA" id="ARBA00004141"/>
    </source>
</evidence>
<feature type="transmembrane region" description="Helical" evidence="10">
    <location>
        <begin position="1461"/>
        <end position="1478"/>
    </location>
</feature>
<dbReference type="Gene3D" id="1.10.287.70">
    <property type="match status" value="3"/>
</dbReference>
<evidence type="ECO:0000259" key="11">
    <source>
        <dbReference type="PROSITE" id="PS50042"/>
    </source>
</evidence>
<feature type="transmembrane region" description="Helical" evidence="10">
    <location>
        <begin position="1593"/>
        <end position="1612"/>
    </location>
</feature>
<keyword evidence="4 10" id="KW-1133">Transmembrane helix</keyword>
<evidence type="ECO:0000313" key="12">
    <source>
        <dbReference type="EMBL" id="CCA22774.1"/>
    </source>
</evidence>
<feature type="transmembrane region" description="Helical" evidence="10">
    <location>
        <begin position="1498"/>
        <end position="1517"/>
    </location>
</feature>
<feature type="transmembrane region" description="Helical" evidence="10">
    <location>
        <begin position="20"/>
        <end position="42"/>
    </location>
</feature>
<accession>F0WN85</accession>
<feature type="transmembrane region" description="Helical" evidence="10">
    <location>
        <begin position="567"/>
        <end position="592"/>
    </location>
</feature>
<feature type="transmembrane region" description="Helical" evidence="10">
    <location>
        <begin position="1529"/>
        <end position="1550"/>
    </location>
</feature>
<evidence type="ECO:0000256" key="2">
    <source>
        <dbReference type="ARBA" id="ARBA00022448"/>
    </source>
</evidence>
<feature type="transmembrane region" description="Helical" evidence="10">
    <location>
        <begin position="323"/>
        <end position="345"/>
    </location>
</feature>
<dbReference type="EMBL" id="FR824212">
    <property type="protein sequence ID" value="CCA22774.1"/>
    <property type="molecule type" value="Genomic_DNA"/>
</dbReference>
<dbReference type="SUPFAM" id="SSF51206">
    <property type="entry name" value="cAMP-binding domain-like"/>
    <property type="match status" value="3"/>
</dbReference>
<evidence type="ECO:0000256" key="6">
    <source>
        <dbReference type="ARBA" id="ARBA00023136"/>
    </source>
</evidence>
<gene>
    <name evidence="12" type="primary">AlNc14C167G7917</name>
    <name evidence="12" type="ORF">ALNC14_089170</name>
</gene>
<feature type="domain" description="Cyclic nucleotide-binding" evidence="11">
    <location>
        <begin position="672"/>
        <end position="773"/>
    </location>
</feature>
<dbReference type="PANTHER" id="PTHR45638:SF11">
    <property type="entry name" value="CYCLIC NUCLEOTIDE-GATED CATION CHANNEL SUBUNIT A"/>
    <property type="match status" value="1"/>
</dbReference>
<protein>
    <submittedName>
        <fullName evidence="12">Voltagegated Ion Channel (VIC) Superfamily putative</fullName>
    </submittedName>
</protein>
<evidence type="ECO:0000256" key="9">
    <source>
        <dbReference type="SAM" id="MobiDB-lite"/>
    </source>
</evidence>
<evidence type="ECO:0000256" key="5">
    <source>
        <dbReference type="ARBA" id="ARBA00023065"/>
    </source>
</evidence>
<dbReference type="Pfam" id="PF00027">
    <property type="entry name" value="cNMP_binding"/>
    <property type="match status" value="2"/>
</dbReference>
<keyword evidence="6 10" id="KW-0472">Membrane</keyword>
<dbReference type="PROSITE" id="PS50042">
    <property type="entry name" value="CNMP_BINDING_3"/>
    <property type="match status" value="3"/>
</dbReference>
<keyword evidence="8" id="KW-0407">Ion channel</keyword>
<dbReference type="CDD" id="cd00038">
    <property type="entry name" value="CAP_ED"/>
    <property type="match status" value="2"/>
</dbReference>
<dbReference type="InterPro" id="IPR000595">
    <property type="entry name" value="cNMP-bd_dom"/>
</dbReference>
<dbReference type="GO" id="GO:0016020">
    <property type="term" value="C:membrane"/>
    <property type="evidence" value="ECO:0007669"/>
    <property type="project" value="UniProtKB-SubCell"/>
</dbReference>
<feature type="domain" description="Cyclic nucleotide-binding" evidence="11">
    <location>
        <begin position="1718"/>
        <end position="1815"/>
    </location>
</feature>
<feature type="transmembrane region" description="Helical" evidence="10">
    <location>
        <begin position="1353"/>
        <end position="1374"/>
    </location>
</feature>
<evidence type="ECO:0000256" key="3">
    <source>
        <dbReference type="ARBA" id="ARBA00022692"/>
    </source>
</evidence>
<feature type="transmembrane region" description="Helical" evidence="10">
    <location>
        <begin position="48"/>
        <end position="72"/>
    </location>
</feature>
<evidence type="ECO:0000256" key="7">
    <source>
        <dbReference type="ARBA" id="ARBA00023286"/>
    </source>
</evidence>
<dbReference type="SUPFAM" id="SSF81324">
    <property type="entry name" value="Voltage-gated potassium channels"/>
    <property type="match status" value="3"/>
</dbReference>
<dbReference type="InterPro" id="IPR013099">
    <property type="entry name" value="K_chnl_dom"/>
</dbReference>
<reference evidence="12" key="1">
    <citation type="journal article" date="2011" name="PLoS Biol.">
        <title>Gene gain and loss during evolution of obligate parasitism in the white rust pathogen of Arabidopsis thaliana.</title>
        <authorList>
            <person name="Kemen E."/>
            <person name="Gardiner A."/>
            <person name="Schultz-Larsen T."/>
            <person name="Kemen A.C."/>
            <person name="Balmuth A.L."/>
            <person name="Robert-Seilaniantz A."/>
            <person name="Bailey K."/>
            <person name="Holub E."/>
            <person name="Studholme D.J."/>
            <person name="Maclean D."/>
            <person name="Jones J.D."/>
        </authorList>
    </citation>
    <scope>NUCLEOTIDE SEQUENCE</scope>
</reference>
<evidence type="ECO:0000256" key="4">
    <source>
        <dbReference type="ARBA" id="ARBA00022989"/>
    </source>
</evidence>
<feature type="transmembrane region" description="Helical" evidence="10">
    <location>
        <begin position="476"/>
        <end position="497"/>
    </location>
</feature>
<dbReference type="PROSITE" id="PS00888">
    <property type="entry name" value="CNMP_BINDING_1"/>
    <property type="match status" value="1"/>
</dbReference>
<dbReference type="GO" id="GO:0005221">
    <property type="term" value="F:intracellularly cyclic nucleotide-activated monoatomic cation channel activity"/>
    <property type="evidence" value="ECO:0007669"/>
    <property type="project" value="InterPro"/>
</dbReference>
<keyword evidence="3 10" id="KW-0812">Transmembrane</keyword>
<sequence length="1871" mass="213540">MDTRLPMEMASSTYTKSFAYIRSIYWAVVALTTVGYGDLVAFSTSESFFAALWVFIGGLINYVVVAAMSNIISSSLASKRDALEKINHTNLLLTHFGVAEPIASRIRKYYQQQASMGQKLETETMLLQYVPDQLRTNISSMLHADAIKSIVLFQGRGRLLLGLMGLFRRRMFYYGDLLLPVNSQVCEEMMVIVSGRVDGYSLHHLQDVPVQGLSDGHHFGVAEMLLRQPISLKLVARSSIVEASVLTYAAFEHIERQFAVEVQELKKNAMQQLGDDKKQLYAIVFNLQHATTLLKYSKSCTTLFAEDISPIGSSESFKETFRLLWEPLLILLYSFNAYIITFRIAFITDLQPSTRSLVLASDVMQDCVLWMDLYLRLYYLECKKATVENLWTRNLRDERVSFSSWKFQCRALSLTPLYYLPTSTKCARGILWMTMMRVPRLWGLAQIGHRANAFIMQLQQRFPAAAGHQVTTAFSLIKLLSVLLFVAHVGACVFYMISAANPHALENPNSWIMHDHVVVQLGHHVSSHCASIRVSGVLYVRALYWALTTLTLVGSKEVTPLDRASTLWAVLACLCCTFVVGHIVGELSELMLEDDKGKKQLHERIHHLEQFAKGNSIPSSLRARSLHYLKFHFAHTKGMHLAIQDAFRDLSQPLKAQLMESYHRTTLQAIPIARYLNKVQLHTLAMRLRPQLYIPGDTVVRQGDRGCELFIIRHGISMVVWENTGSIVATLAPGSMFGEVAFFIPQARRTATVQTMTCSEIYAVDRETWKHVLPSSFQEVDPGQDSSGLGSNVRPFSQSRKPGSTEVAIITWVQQCLAAYGRAAMEVIKESRPRKAQAPDQRGVSSNRSEIPRRLEKRSRSFQFSVGVTKGKDRRNLTEGRRHDLRENSTRIEILPRRPGAVGLEKTENVREAETIPKITRNNSRSQWSEASSSHKMDALEQNRVMLMSFMVRIAREESLKAQRNACVHEETSKLGRFGKAIFRLTRILRLHRRNEDLSPRKMINSIASQAPLSNNQHSVVQLNPIGPSVRELVSPGQHQDLVKECWRRYRETVILSAAISSILTSATTDSRSGIDAPDKILSHTPLLERAVAEMRKDKVDESTEAPIVYDLVTPFDSSEVHTRRRTTSRDPPRIQAVYAHDDTQLVLNANRTIDRFLTVKKRSLSMTLINERIELASKSSQEADGLWMYNYEMLRHSRTPASTILFRLYMRFRQSSNVDSTGLSSFRMLWNKVVILFWKRTKKWLRPWRKIKSKVHAALIGLPSYDESETIQAHPDGPMYGNGVAIGHVPSLSRLLRRLSSIHPEKRQSIWSSRQSSTDTQSLSEKPNVIAKKTLTTDFWHFLIRLYRLWELLMLGTGLWYATAVPLILAFLSDMETSTLSSDTLFWKWYAVSFMLEIMVIMNVILRWTTFSSVVQLELDTNEELTDTSEASSTLLARKMSCMNASCSILYKRWSWSKTISTLPMSLCLLLLLGAGWDDVERNKWRYLGLLQLNKLLGVYPLLVECSEDIVGFVLYDLKWPLDDGWVHFCRSFGAYVLAGHWIACVWYLTGIYSLSMYHLSWISMNGMLSIQTFTSLDAISYLRRYLRSMHFAIGSITTVFYGDIVSVNLLETLVEIAIILTSIFILGILVGAHSERLEARYKQRMLLEQGFIQVEALASRNKLPDKLQNRIQQHFTHTWIRCHGQDSSMQVHGLSTLLIQDIAQYRLHRLSKQVEIFKACDSGFLRSLLTHLKLVVCSNEDVVAQKGEIERSMYFIAKGNILVSGKGFALVKTQGDYFGELSLLYGIPRSATCSSIGMSLLYVLEWEQYERLLKKYPHYLEFNRREWVVLSTQTHKRQDRFRAIMDIIAKTKDMRWQLVHKVLTRVKES</sequence>
<dbReference type="InterPro" id="IPR014710">
    <property type="entry name" value="RmlC-like_jellyroll"/>
</dbReference>
<organism evidence="12">
    <name type="scientific">Albugo laibachii Nc14</name>
    <dbReference type="NCBI Taxonomy" id="890382"/>
    <lineage>
        <taxon>Eukaryota</taxon>
        <taxon>Sar</taxon>
        <taxon>Stramenopiles</taxon>
        <taxon>Oomycota</taxon>
        <taxon>Peronosporomycetes</taxon>
        <taxon>Albuginales</taxon>
        <taxon>Albuginaceae</taxon>
        <taxon>Albugo</taxon>
    </lineage>
</organism>
<dbReference type="Gene3D" id="1.10.287.630">
    <property type="entry name" value="Helix hairpin bin"/>
    <property type="match status" value="1"/>
</dbReference>
<feature type="region of interest" description="Disordered" evidence="9">
    <location>
        <begin position="830"/>
        <end position="856"/>
    </location>
</feature>
<name>F0WN85_9STRA</name>
<feature type="region of interest" description="Disordered" evidence="9">
    <location>
        <begin position="779"/>
        <end position="800"/>
    </location>
</feature>
<keyword evidence="5" id="KW-0406">Ion transport</keyword>
<dbReference type="HOGENOM" id="CLU_241254_0_0_1"/>
<reference evidence="12" key="2">
    <citation type="submission" date="2011-02" db="EMBL/GenBank/DDBJ databases">
        <authorList>
            <person name="MacLean D."/>
        </authorList>
    </citation>
    <scope>NUCLEOTIDE SEQUENCE</scope>
</reference>
<dbReference type="SMART" id="SM00100">
    <property type="entry name" value="cNMP"/>
    <property type="match status" value="2"/>
</dbReference>
<dbReference type="InterPro" id="IPR018490">
    <property type="entry name" value="cNMP-bd_dom_sf"/>
</dbReference>
<dbReference type="Pfam" id="PF07885">
    <property type="entry name" value="Ion_trans_2"/>
    <property type="match status" value="1"/>
</dbReference>
<feature type="compositionally biased region" description="Polar residues" evidence="9">
    <location>
        <begin position="784"/>
        <end position="800"/>
    </location>
</feature>
<keyword evidence="2" id="KW-0813">Transport</keyword>
<keyword evidence="7" id="KW-1071">Ligand-gated ion channel</keyword>
<feature type="domain" description="Cyclic nucleotide-binding" evidence="11">
    <location>
        <begin position="187"/>
        <end position="254"/>
    </location>
</feature>
<evidence type="ECO:0000256" key="10">
    <source>
        <dbReference type="SAM" id="Phobius"/>
    </source>
</evidence>